<proteinExistence type="predicted"/>
<dbReference type="STRING" id="943830.A4A58_13075"/>
<dbReference type="Proteomes" id="UP000076574">
    <property type="component" value="Unassembled WGS sequence"/>
</dbReference>
<organism evidence="2 3">
    <name type="scientific">Tardiphaga robiniae</name>
    <dbReference type="NCBI Taxonomy" id="943830"/>
    <lineage>
        <taxon>Bacteria</taxon>
        <taxon>Pseudomonadati</taxon>
        <taxon>Pseudomonadota</taxon>
        <taxon>Alphaproteobacteria</taxon>
        <taxon>Hyphomicrobiales</taxon>
        <taxon>Nitrobacteraceae</taxon>
        <taxon>Tardiphaga</taxon>
    </lineage>
</organism>
<keyword evidence="1" id="KW-0812">Transmembrane</keyword>
<dbReference type="Pfam" id="PF04964">
    <property type="entry name" value="Flp_Fap"/>
    <property type="match status" value="1"/>
</dbReference>
<evidence type="ECO:0000256" key="1">
    <source>
        <dbReference type="SAM" id="Phobius"/>
    </source>
</evidence>
<evidence type="ECO:0000313" key="3">
    <source>
        <dbReference type="Proteomes" id="UP000076574"/>
    </source>
</evidence>
<sequence length="54" mass="5643">MKNLVSRFMKDESGATAIEYGLIAAGISLAIIAVVNGLGTKLNGKFSDINTSLK</sequence>
<dbReference type="EMBL" id="LVYV01000034">
    <property type="protein sequence ID" value="KZD22024.1"/>
    <property type="molecule type" value="Genomic_DNA"/>
</dbReference>
<name>A0A161QP77_9BRAD</name>
<reference evidence="2 3" key="1">
    <citation type="submission" date="2016-03" db="EMBL/GenBank/DDBJ databases">
        <title>Microsymbionts genomes from the relict species Vavilovia formosa (Stev.) Fed.</title>
        <authorList>
            <person name="Kopat V."/>
            <person name="Chirak E."/>
            <person name="Kimeklis A."/>
            <person name="Andronov E."/>
        </authorList>
    </citation>
    <scope>NUCLEOTIDE SEQUENCE [LARGE SCALE GENOMIC DNA]</scope>
    <source>
        <strain evidence="2 3">Vaf07</strain>
    </source>
</reference>
<comment type="caution">
    <text evidence="2">The sequence shown here is derived from an EMBL/GenBank/DDBJ whole genome shotgun (WGS) entry which is preliminary data.</text>
</comment>
<dbReference type="RefSeq" id="WP_068736238.1">
    <property type="nucleotide sequence ID" value="NZ_LVYV01000034.1"/>
</dbReference>
<accession>A0A161QP77</accession>
<gene>
    <name evidence="2" type="ORF">A4A58_13075</name>
</gene>
<keyword evidence="1" id="KW-0472">Membrane</keyword>
<protein>
    <submittedName>
        <fullName evidence="2">Pilus assembly protein</fullName>
    </submittedName>
</protein>
<keyword evidence="1" id="KW-1133">Transmembrane helix</keyword>
<dbReference type="AlphaFoldDB" id="A0A161QP77"/>
<keyword evidence="3" id="KW-1185">Reference proteome</keyword>
<feature type="transmembrane region" description="Helical" evidence="1">
    <location>
        <begin position="20"/>
        <end position="39"/>
    </location>
</feature>
<evidence type="ECO:0000313" key="2">
    <source>
        <dbReference type="EMBL" id="KZD22024.1"/>
    </source>
</evidence>
<dbReference type="InterPro" id="IPR007047">
    <property type="entry name" value="Flp_Fap"/>
</dbReference>